<dbReference type="PROSITE" id="PS50878">
    <property type="entry name" value="RT_POL"/>
    <property type="match status" value="1"/>
</dbReference>
<evidence type="ECO:0000256" key="1">
    <source>
        <dbReference type="ARBA" id="ARBA00012493"/>
    </source>
</evidence>
<keyword evidence="6" id="KW-0378">Hydrolase</keyword>
<dbReference type="InterPro" id="IPR041588">
    <property type="entry name" value="Integrase_H2C2"/>
</dbReference>
<proteinExistence type="predicted"/>
<dbReference type="InterPro" id="IPR000477">
    <property type="entry name" value="RT_dom"/>
</dbReference>
<evidence type="ECO:0000256" key="7">
    <source>
        <dbReference type="ARBA" id="ARBA00022918"/>
    </source>
</evidence>
<evidence type="ECO:0000256" key="4">
    <source>
        <dbReference type="ARBA" id="ARBA00022722"/>
    </source>
</evidence>
<keyword evidence="2" id="KW-0808">Transferase</keyword>
<dbReference type="Pfam" id="PF00078">
    <property type="entry name" value="RVT_1"/>
    <property type="match status" value="1"/>
</dbReference>
<accession>A0ABY6KVI8</accession>
<dbReference type="CDD" id="cd01647">
    <property type="entry name" value="RT_LTR"/>
    <property type="match status" value="1"/>
</dbReference>
<evidence type="ECO:0000256" key="2">
    <source>
        <dbReference type="ARBA" id="ARBA00022679"/>
    </source>
</evidence>
<organism evidence="12 13">
    <name type="scientific">Cordylochernes scorpioides</name>
    <dbReference type="NCBI Taxonomy" id="51811"/>
    <lineage>
        <taxon>Eukaryota</taxon>
        <taxon>Metazoa</taxon>
        <taxon>Ecdysozoa</taxon>
        <taxon>Arthropoda</taxon>
        <taxon>Chelicerata</taxon>
        <taxon>Arachnida</taxon>
        <taxon>Pseudoscorpiones</taxon>
        <taxon>Cheliferoidea</taxon>
        <taxon>Chernetidae</taxon>
        <taxon>Cordylochernes</taxon>
    </lineage>
</organism>
<dbReference type="Gene3D" id="3.10.20.370">
    <property type="match status" value="1"/>
</dbReference>
<feature type="compositionally biased region" description="Polar residues" evidence="8">
    <location>
        <begin position="1071"/>
        <end position="1084"/>
    </location>
</feature>
<dbReference type="EMBL" id="CP092871">
    <property type="protein sequence ID" value="UYV72292.1"/>
    <property type="molecule type" value="Genomic_DNA"/>
</dbReference>
<dbReference type="Pfam" id="PF03732">
    <property type="entry name" value="Retrotrans_gag"/>
    <property type="match status" value="1"/>
</dbReference>
<keyword evidence="13" id="KW-1185">Reference proteome</keyword>
<dbReference type="InterPro" id="IPR021109">
    <property type="entry name" value="Peptidase_aspartic_dom_sf"/>
</dbReference>
<dbReference type="InterPro" id="IPR054465">
    <property type="entry name" value="Integrase_p58-like_C"/>
</dbReference>
<dbReference type="SUPFAM" id="SSF53098">
    <property type="entry name" value="Ribonuclease H-like"/>
    <property type="match status" value="1"/>
</dbReference>
<dbReference type="PROSITE" id="PS00141">
    <property type="entry name" value="ASP_PROTEASE"/>
    <property type="match status" value="1"/>
</dbReference>
<dbReference type="InterPro" id="IPR001584">
    <property type="entry name" value="Integrase_cat-core"/>
</dbReference>
<dbReference type="Pfam" id="PF17917">
    <property type="entry name" value="RT_RNaseH"/>
    <property type="match status" value="1"/>
</dbReference>
<evidence type="ECO:0000259" key="11">
    <source>
        <dbReference type="PROSITE" id="PS50994"/>
    </source>
</evidence>
<feature type="domain" description="Peptidase A2" evidence="9">
    <location>
        <begin position="383"/>
        <end position="398"/>
    </location>
</feature>
<keyword evidence="3" id="KW-0548">Nucleotidyltransferase</keyword>
<dbReference type="Gene3D" id="3.10.10.10">
    <property type="entry name" value="HIV Type 1 Reverse Transcriptase, subunit A, domain 1"/>
    <property type="match status" value="1"/>
</dbReference>
<feature type="region of interest" description="Disordered" evidence="8">
    <location>
        <begin position="332"/>
        <end position="363"/>
    </location>
</feature>
<dbReference type="Pfam" id="PF00665">
    <property type="entry name" value="rve"/>
    <property type="match status" value="1"/>
</dbReference>
<dbReference type="InterPro" id="IPR050951">
    <property type="entry name" value="Retrovirus_Pol_polyprotein"/>
</dbReference>
<dbReference type="InterPro" id="IPR043502">
    <property type="entry name" value="DNA/RNA_pol_sf"/>
</dbReference>
<dbReference type="PANTHER" id="PTHR37984">
    <property type="entry name" value="PROTEIN CBG26694"/>
    <property type="match status" value="1"/>
</dbReference>
<evidence type="ECO:0000259" key="10">
    <source>
        <dbReference type="PROSITE" id="PS50878"/>
    </source>
</evidence>
<dbReference type="Pfam" id="PF13650">
    <property type="entry name" value="Asp_protease_2"/>
    <property type="match status" value="1"/>
</dbReference>
<gene>
    <name evidence="12" type="ORF">LAZ67_9002476</name>
</gene>
<dbReference type="InterPro" id="IPR001995">
    <property type="entry name" value="Peptidase_A2_cat"/>
</dbReference>
<evidence type="ECO:0000259" key="9">
    <source>
        <dbReference type="PROSITE" id="PS50175"/>
    </source>
</evidence>
<dbReference type="PROSITE" id="PS50175">
    <property type="entry name" value="ASP_PROT_RETROV"/>
    <property type="match status" value="1"/>
</dbReference>
<dbReference type="EC" id="2.7.7.49" evidence="1"/>
<dbReference type="PROSITE" id="PS50994">
    <property type="entry name" value="INTEGRASE"/>
    <property type="match status" value="1"/>
</dbReference>
<dbReference type="Proteomes" id="UP001235939">
    <property type="component" value="Chromosome 09"/>
</dbReference>
<keyword evidence="4" id="KW-0540">Nuclease</keyword>
<dbReference type="Gene3D" id="3.30.420.10">
    <property type="entry name" value="Ribonuclease H-like superfamily/Ribonuclease H"/>
    <property type="match status" value="1"/>
</dbReference>
<feature type="domain" description="Reverse transcriptase" evidence="10">
    <location>
        <begin position="679"/>
        <end position="858"/>
    </location>
</feature>
<evidence type="ECO:0000313" key="12">
    <source>
        <dbReference type="EMBL" id="UYV72292.1"/>
    </source>
</evidence>
<reference evidence="12 13" key="1">
    <citation type="submission" date="2022-01" db="EMBL/GenBank/DDBJ databases">
        <title>A chromosomal length assembly of Cordylochernes scorpioides.</title>
        <authorList>
            <person name="Zeh D."/>
            <person name="Zeh J."/>
        </authorList>
    </citation>
    <scope>NUCLEOTIDE SEQUENCE [LARGE SCALE GENOMIC DNA]</scope>
    <source>
        <strain evidence="12">IN4F17</strain>
        <tissue evidence="12">Whole Body</tissue>
    </source>
</reference>
<keyword evidence="5" id="KW-0255">Endonuclease</keyword>
<feature type="region of interest" description="Disordered" evidence="8">
    <location>
        <begin position="1065"/>
        <end position="1084"/>
    </location>
</feature>
<dbReference type="InterPro" id="IPR041373">
    <property type="entry name" value="RT_RNaseH"/>
</dbReference>
<dbReference type="Gene3D" id="1.10.340.70">
    <property type="match status" value="1"/>
</dbReference>
<evidence type="ECO:0000256" key="5">
    <source>
        <dbReference type="ARBA" id="ARBA00022759"/>
    </source>
</evidence>
<feature type="domain" description="Integrase catalytic" evidence="11">
    <location>
        <begin position="1207"/>
        <end position="1368"/>
    </location>
</feature>
<evidence type="ECO:0000313" key="13">
    <source>
        <dbReference type="Proteomes" id="UP001235939"/>
    </source>
</evidence>
<dbReference type="Pfam" id="PF22938">
    <property type="entry name" value="Integrase_p58_C"/>
    <property type="match status" value="1"/>
</dbReference>
<dbReference type="CDD" id="cd00303">
    <property type="entry name" value="retropepsin_like"/>
    <property type="match status" value="1"/>
</dbReference>
<keyword evidence="7" id="KW-0695">RNA-directed DNA polymerase</keyword>
<protein>
    <recommendedName>
        <fullName evidence="1">RNA-directed DNA polymerase</fullName>
        <ecNumber evidence="1">2.7.7.49</ecNumber>
    </recommendedName>
</protein>
<sequence length="1502" mass="172589">MQEKVTSYTPQRRFDGMPTGQLDLETDRHVRDHMTGFLWLSDVLNSFFHLAEEGWVNSYHVIRWKYKLDHPFAAQAIRRSRRIQGLNPLEYSKMQHEGRETPQARFNCWDSSMCLANVYFFLSGTAKVWFENVEEQITSWELFETMLSQAFGHHASEKDQVLEKLKARAQGKGESSEAYIQDFLYLCRQINSNMNENEKVAHLVKGVSEEIYRAIVTFEIATTEEFIRWFFDRLPNAAAINPAESESMEDLIRRIVREEIHHALNPEPATLKPSSLDLIIREEVERNLSAISQSVQRSMPRQQSPLSKPVALSWPWKIPLKTKRNAVALSPIQSISSPPKPGKLRRATETGGKAADESRNPPPIITANMKRNYVVITINGQNVEALVDSGADYSVISESFRRNLKIPFFAEKGPVLRVANRKHIETLGRCNLKVSIEELEIYFTFVVFSECSHHIKLGLDFFRATSAVIDCGRGEIHLKESVNDGLEEDLPSHALEDCFVPARSIKKITVINEDIRGGKDLMIEGSKYLILKKELVIPSSIINFHHGRGEIWVTNGTSQNQIIPAGMLVGYLRKIGSSGIYSVDTAEDEKFQSNIKNEDRRQQILSLVDERLNEEQKSMIAECLEKYSEVFDFDRKSFSTTSNVKHKIDTSDSRPIKQRPYRVSPVERRAIQSEVDKMIKMGIVQPSESPWSSPVVLVKKKDGSWRFCVDYRKLNKVTKKDVYPLPRNDDVLDSLTGAKLFSSMDLRTGYWQIEIDEEDREKTAFITPDGLYEFRVMPFGLCNAPATFERMMDKLLAGLKWTICLCYLDDIIVYATSFKEHIERLGKVLRCIQQAGLCINHEKCRFGSREIKVLGHLVTESGIRPDPDKIKAITNFPTPKTTTEVRSFMGLCSYYRRFVKDFANKAKPLHDLLRNNVKFLWSNEQEQSFQILKSALTTDPVLGHFKEDAETLVHTDASGYGVGAVLTQLVEGKEKPIAYASRTLNAAERNYITTERECLAVVWAIYKFRPYLFGKHFTVVSDHHSLCWLANVKDPSGRLARWALRLQEFDISIVYKNGKRHQDADCLSRSPLPQSNEDNIPELSSITDIRKEQRSDVQTKKIIQEIDSKSESGYKIIDGILYRKNYDPMGKPWLLVVPKQMRIDILREAHDAPMAGHLGFAKTYDRVRRKYFWPGLHRSVRQYVAHCRECQRRKGSTERPPGQLVPIPPVPRPFQKIGIDLLGRFPTSNDGNKWTVVATDYLTRYAMTKAIPNGSSEEVGKFIVEDVILKHGAPRELISDRGRTFISHTIREINNLCGTAHRFTSAYHPQTNGLTERLNKTLGDMLSMYVDVEQRNWDSVLPYVTFAYNTAKQETTGFSPFYLVHGRDVETPLDTILTYREEANLEDYVECLVTNAEDARQLARLNILKAQEKDKSRYDKSHRSVQYRAGDLVWVYTPVRKQGLSEKLLKRYFGPYKVVRQLSEVTYEVEALERRPRQRNIKDIVHVLRMKPYRSPEEQTQD</sequence>
<evidence type="ECO:0000256" key="3">
    <source>
        <dbReference type="ARBA" id="ARBA00022695"/>
    </source>
</evidence>
<dbReference type="InterPro" id="IPR001969">
    <property type="entry name" value="Aspartic_peptidase_AS"/>
</dbReference>
<dbReference type="Gene3D" id="3.30.70.270">
    <property type="match status" value="2"/>
</dbReference>
<dbReference type="InterPro" id="IPR036397">
    <property type="entry name" value="RNaseH_sf"/>
</dbReference>
<evidence type="ECO:0000256" key="8">
    <source>
        <dbReference type="SAM" id="MobiDB-lite"/>
    </source>
</evidence>
<dbReference type="InterPro" id="IPR043128">
    <property type="entry name" value="Rev_trsase/Diguanyl_cyclase"/>
</dbReference>
<dbReference type="CDD" id="cd09274">
    <property type="entry name" value="RNase_HI_RT_Ty3"/>
    <property type="match status" value="1"/>
</dbReference>
<dbReference type="Gene3D" id="2.40.70.10">
    <property type="entry name" value="Acid Proteases"/>
    <property type="match status" value="1"/>
</dbReference>
<dbReference type="InterPro" id="IPR012337">
    <property type="entry name" value="RNaseH-like_sf"/>
</dbReference>
<dbReference type="InterPro" id="IPR005162">
    <property type="entry name" value="Retrotrans_gag_dom"/>
</dbReference>
<evidence type="ECO:0000256" key="6">
    <source>
        <dbReference type="ARBA" id="ARBA00022801"/>
    </source>
</evidence>
<dbReference type="Pfam" id="PF17921">
    <property type="entry name" value="Integrase_H2C2"/>
    <property type="match status" value="1"/>
</dbReference>
<dbReference type="SUPFAM" id="SSF50630">
    <property type="entry name" value="Acid proteases"/>
    <property type="match status" value="1"/>
</dbReference>
<dbReference type="PANTHER" id="PTHR37984:SF5">
    <property type="entry name" value="PROTEIN NYNRIN-LIKE"/>
    <property type="match status" value="1"/>
</dbReference>
<dbReference type="SUPFAM" id="SSF56672">
    <property type="entry name" value="DNA/RNA polymerases"/>
    <property type="match status" value="1"/>
</dbReference>
<name>A0ABY6KVI8_9ARAC</name>